<reference evidence="2 3" key="1">
    <citation type="submission" date="2017-01" db="EMBL/GenBank/DDBJ databases">
        <title>Genome sequence of Rhodoferax antarcticus ANT.BR, a psychrophilic purple nonsulfur bacterium from an Antarctic microbial mat.</title>
        <authorList>
            <person name="Baker J."/>
            <person name="Riester C."/>
            <person name="Skinner B."/>
            <person name="Newell A."/>
            <person name="Swingley W."/>
            <person name="Madigan M."/>
            <person name="Jung D."/>
            <person name="Asao M."/>
            <person name="Chen M."/>
            <person name="Loughlin P."/>
            <person name="Pan H."/>
            <person name="Lin S."/>
            <person name="Li N."/>
            <person name="Shaw J."/>
            <person name="Prado M."/>
            <person name="Sherman C."/>
            <person name="Li X."/>
            <person name="Tang J."/>
            <person name="Blankenship R."/>
            <person name="Zhao T."/>
            <person name="Touchman J."/>
            <person name="Sattley M."/>
        </authorList>
    </citation>
    <scope>NUCLEOTIDE SEQUENCE [LARGE SCALE GENOMIC DNA]</scope>
    <source>
        <strain evidence="2 3">ANT.BR</strain>
    </source>
</reference>
<proteinExistence type="predicted"/>
<dbReference type="InterPro" id="IPR036388">
    <property type="entry name" value="WH-like_DNA-bd_sf"/>
</dbReference>
<dbReference type="Proteomes" id="UP000185911">
    <property type="component" value="Unassembled WGS sequence"/>
</dbReference>
<sequence>MQQDARYLGFRLHRQTGDGEGAGDWLIVMREVSDAAVMACLGLGFRLTAREAEVLYWLVKGKTNRDIGEILGSSPATVEKHLDTRGRHQPPATWHSFCITKGSSPRSSHARIDLTRCEPLRRDVAAQWRHPAALPILC</sequence>
<evidence type="ECO:0000313" key="2">
    <source>
        <dbReference type="EMBL" id="OLP05041.1"/>
    </source>
</evidence>
<name>A0A1Q8YAG4_9BURK</name>
<keyword evidence="3" id="KW-1185">Reference proteome</keyword>
<dbReference type="STRING" id="81479.RA876_13090"/>
<dbReference type="PRINTS" id="PR00038">
    <property type="entry name" value="HTHLUXR"/>
</dbReference>
<comment type="caution">
    <text evidence="2">The sequence shown here is derived from an EMBL/GenBank/DDBJ whole genome shotgun (WGS) entry which is preliminary data.</text>
</comment>
<dbReference type="GO" id="GO:0003677">
    <property type="term" value="F:DNA binding"/>
    <property type="evidence" value="ECO:0007669"/>
    <property type="project" value="InterPro"/>
</dbReference>
<accession>A0A1Q8YAG4</accession>
<dbReference type="AlphaFoldDB" id="A0A1Q8YAG4"/>
<dbReference type="Pfam" id="PF00196">
    <property type="entry name" value="GerE"/>
    <property type="match status" value="1"/>
</dbReference>
<dbReference type="InterPro" id="IPR000792">
    <property type="entry name" value="Tscrpt_reg_LuxR_C"/>
</dbReference>
<protein>
    <submittedName>
        <fullName evidence="2">LuxR family transcriptional regulatory protein</fullName>
    </submittedName>
</protein>
<evidence type="ECO:0000259" key="1">
    <source>
        <dbReference type="SMART" id="SM00421"/>
    </source>
</evidence>
<gene>
    <name evidence="2" type="ORF">BLL52_3861</name>
</gene>
<dbReference type="EMBL" id="MSYM01000018">
    <property type="protein sequence ID" value="OLP05041.1"/>
    <property type="molecule type" value="Genomic_DNA"/>
</dbReference>
<dbReference type="InterPro" id="IPR016032">
    <property type="entry name" value="Sig_transdc_resp-reg_C-effctor"/>
</dbReference>
<dbReference type="SMART" id="SM00421">
    <property type="entry name" value="HTH_LUXR"/>
    <property type="match status" value="1"/>
</dbReference>
<dbReference type="GO" id="GO:0006355">
    <property type="term" value="P:regulation of DNA-templated transcription"/>
    <property type="evidence" value="ECO:0007669"/>
    <property type="project" value="InterPro"/>
</dbReference>
<dbReference type="CDD" id="cd06170">
    <property type="entry name" value="LuxR_C_like"/>
    <property type="match status" value="1"/>
</dbReference>
<feature type="domain" description="HTH luxR-type" evidence="1">
    <location>
        <begin position="44"/>
        <end position="94"/>
    </location>
</feature>
<organism evidence="2 3">
    <name type="scientific">Rhodoferax antarcticus ANT.BR</name>
    <dbReference type="NCBI Taxonomy" id="1111071"/>
    <lineage>
        <taxon>Bacteria</taxon>
        <taxon>Pseudomonadati</taxon>
        <taxon>Pseudomonadota</taxon>
        <taxon>Betaproteobacteria</taxon>
        <taxon>Burkholderiales</taxon>
        <taxon>Comamonadaceae</taxon>
        <taxon>Rhodoferax</taxon>
    </lineage>
</organism>
<dbReference type="SUPFAM" id="SSF46894">
    <property type="entry name" value="C-terminal effector domain of the bipartite response regulators"/>
    <property type="match status" value="1"/>
</dbReference>
<evidence type="ECO:0000313" key="3">
    <source>
        <dbReference type="Proteomes" id="UP000185911"/>
    </source>
</evidence>
<dbReference type="Gene3D" id="1.10.10.10">
    <property type="entry name" value="Winged helix-like DNA-binding domain superfamily/Winged helix DNA-binding domain"/>
    <property type="match status" value="1"/>
</dbReference>